<feature type="domain" description="SIS" evidence="2">
    <location>
        <begin position="35"/>
        <end position="175"/>
    </location>
</feature>
<dbReference type="GO" id="GO:0006487">
    <property type="term" value="P:protein N-linked glycosylation"/>
    <property type="evidence" value="ECO:0007669"/>
    <property type="project" value="TreeGrafter"/>
</dbReference>
<dbReference type="GO" id="GO:0006047">
    <property type="term" value="P:UDP-N-acetylglucosamine metabolic process"/>
    <property type="evidence" value="ECO:0007669"/>
    <property type="project" value="TreeGrafter"/>
</dbReference>
<dbReference type="STRING" id="604330.SAMN04489857_0554"/>
<dbReference type="CDD" id="cd05008">
    <property type="entry name" value="SIS_GlmS_GlmD_1"/>
    <property type="match status" value="1"/>
</dbReference>
<evidence type="ECO:0000313" key="4">
    <source>
        <dbReference type="Proteomes" id="UP000198528"/>
    </source>
</evidence>
<protein>
    <submittedName>
        <fullName evidence="3">SIS domain-containing protein</fullName>
    </submittedName>
</protein>
<dbReference type="GO" id="GO:0004360">
    <property type="term" value="F:glutamine-fructose-6-phosphate transaminase (isomerizing) activity"/>
    <property type="evidence" value="ECO:0007669"/>
    <property type="project" value="TreeGrafter"/>
</dbReference>
<evidence type="ECO:0000259" key="2">
    <source>
        <dbReference type="PROSITE" id="PS51464"/>
    </source>
</evidence>
<dbReference type="PANTHER" id="PTHR10937:SF17">
    <property type="entry name" value="GLUCOSAMINE-FRUCTOSE-6-PHOSPHATE AMINOTRANSFERASE"/>
    <property type="match status" value="1"/>
</dbReference>
<reference evidence="4" key="1">
    <citation type="submission" date="2016-10" db="EMBL/GenBank/DDBJ databases">
        <authorList>
            <person name="Varghese N."/>
            <person name="Submissions S."/>
        </authorList>
    </citation>
    <scope>NUCLEOTIDE SEQUENCE [LARGE SCALE GENOMIC DNA]</scope>
    <source>
        <strain evidence="4">DSM 22619</strain>
    </source>
</reference>
<dbReference type="Proteomes" id="UP000198528">
    <property type="component" value="Unassembled WGS sequence"/>
</dbReference>
<keyword evidence="1" id="KW-0677">Repeat</keyword>
<dbReference type="EMBL" id="FMZL01000001">
    <property type="protein sequence ID" value="SDB96703.1"/>
    <property type="molecule type" value="Genomic_DNA"/>
</dbReference>
<dbReference type="GO" id="GO:0006002">
    <property type="term" value="P:fructose 6-phosphate metabolic process"/>
    <property type="evidence" value="ECO:0007669"/>
    <property type="project" value="TreeGrafter"/>
</dbReference>
<gene>
    <name evidence="3" type="ORF">SAMN04487824_10188</name>
</gene>
<evidence type="ECO:0000256" key="1">
    <source>
        <dbReference type="ARBA" id="ARBA00022737"/>
    </source>
</evidence>
<dbReference type="Pfam" id="PF01380">
    <property type="entry name" value="SIS"/>
    <property type="match status" value="1"/>
</dbReference>
<name>A0A1G6HRC1_9ACTN</name>
<keyword evidence="4" id="KW-1185">Reference proteome</keyword>
<dbReference type="Gene3D" id="3.40.50.10490">
    <property type="entry name" value="Glucose-6-phosphate isomerase like protein, domain 1"/>
    <property type="match status" value="2"/>
</dbReference>
<dbReference type="RefSeq" id="WP_090844242.1">
    <property type="nucleotide sequence ID" value="NZ_FMZL01000001.1"/>
</dbReference>
<dbReference type="PANTHER" id="PTHR10937">
    <property type="entry name" value="GLUCOSAMINE--FRUCTOSE-6-PHOSPHATE AMINOTRANSFERASE, ISOMERIZING"/>
    <property type="match status" value="1"/>
</dbReference>
<dbReference type="SUPFAM" id="SSF53697">
    <property type="entry name" value="SIS domain"/>
    <property type="match status" value="1"/>
</dbReference>
<organism evidence="3 4">
    <name type="scientific">Parafannyhessea umbonata</name>
    <dbReference type="NCBI Taxonomy" id="604330"/>
    <lineage>
        <taxon>Bacteria</taxon>
        <taxon>Bacillati</taxon>
        <taxon>Actinomycetota</taxon>
        <taxon>Coriobacteriia</taxon>
        <taxon>Coriobacteriales</taxon>
        <taxon>Atopobiaceae</taxon>
        <taxon>Parafannyhessea</taxon>
    </lineage>
</organism>
<dbReference type="InterPro" id="IPR046348">
    <property type="entry name" value="SIS_dom_sf"/>
</dbReference>
<proteinExistence type="predicted"/>
<evidence type="ECO:0000313" key="3">
    <source>
        <dbReference type="EMBL" id="SDB96703.1"/>
    </source>
</evidence>
<dbReference type="InterPro" id="IPR035466">
    <property type="entry name" value="GlmS/AgaS_SIS"/>
</dbReference>
<dbReference type="InterPro" id="IPR001347">
    <property type="entry name" value="SIS_dom"/>
</dbReference>
<dbReference type="GO" id="GO:0097367">
    <property type="term" value="F:carbohydrate derivative binding"/>
    <property type="evidence" value="ECO:0007669"/>
    <property type="project" value="InterPro"/>
</dbReference>
<sequence length="374" mass="41439">MEKNTENVTMMTYVRETPGQVEKNVNRRKELVAPLVNEFLRGGYSSVLVIACGSSANASRCAAPFMRKYLGIPVVVTTPGAFLTSDFLPGDDTLCFVVSQSGCSTNSLAALDRLRSAGRRAVGITGNLDSDFRDHADLVVDYGVGIEYVGYVTKGVTTLALFLMLFSLEASHDTGRLSDEGYDHVVGELELVPERHRTVQAKTEEFYSAHLKDMLSIETNYVIGFDQAYGIACEGALKFGETMKVPSFAFEAEEFNHGPNLQLNPSRTVFVVDDMNLGSRRAHELYDACRCITDHAYLITCDDAYEKDDHAFVANVGKVSEPTLSPLYLLPFFQIIAHHATDALGRWDDFPLMRDYKHCAPSKTEKIKDVMPLL</sequence>
<dbReference type="PROSITE" id="PS51464">
    <property type="entry name" value="SIS"/>
    <property type="match status" value="1"/>
</dbReference>
<dbReference type="AlphaFoldDB" id="A0A1G6HRC1"/>
<accession>A0A1G6HRC1</accession>